<sequence>MLQLGGALGTAAVGVWTGSTLSLGVAVALICIAGSAGAGTLLLHQRRATA</sequence>
<dbReference type="AlphaFoldDB" id="X5ECM8"/>
<protein>
    <submittedName>
        <fullName evidence="2">Putative membrane protein</fullName>
    </submittedName>
</protein>
<organism evidence="2 3">
    <name type="scientific">Corynebacterium glyciniphilum AJ 3170</name>
    <dbReference type="NCBI Taxonomy" id="1404245"/>
    <lineage>
        <taxon>Bacteria</taxon>
        <taxon>Bacillati</taxon>
        <taxon>Actinomycetota</taxon>
        <taxon>Actinomycetes</taxon>
        <taxon>Mycobacteriales</taxon>
        <taxon>Corynebacteriaceae</taxon>
        <taxon>Corynebacterium</taxon>
    </lineage>
</organism>
<proteinExistence type="predicted"/>
<dbReference type="EMBL" id="CP006842">
    <property type="protein sequence ID" value="AHW65150.1"/>
    <property type="molecule type" value="Genomic_DNA"/>
</dbReference>
<dbReference type="RefSeq" id="WP_227590284.1">
    <property type="nucleotide sequence ID" value="NZ_CP006842.1"/>
</dbReference>
<keyword evidence="3" id="KW-1185">Reference proteome</keyword>
<reference evidence="2 3" key="1">
    <citation type="journal article" date="2015" name="Int. J. Syst. Evol. Microbiol.">
        <title>Revisiting Corynebacterium glyciniphilum (ex Kubota et al., 1972) sp. nov., nom. rev., isolated from putrefied banana.</title>
        <authorList>
            <person name="Al-Dilaimi A."/>
            <person name="Bednarz H."/>
            <person name="Lomker A."/>
            <person name="Niehaus K."/>
            <person name="Kalinowski J."/>
            <person name="Ruckert C."/>
        </authorList>
    </citation>
    <scope>NUCLEOTIDE SEQUENCE [LARGE SCALE GENOMIC DNA]</scope>
    <source>
        <strain evidence="2">AJ 3170</strain>
    </source>
</reference>
<gene>
    <name evidence="2" type="ORF">CGLY_13550</name>
</gene>
<name>X5ECM8_9CORY</name>
<feature type="transmembrane region" description="Helical" evidence="1">
    <location>
        <begin position="20"/>
        <end position="43"/>
    </location>
</feature>
<accession>X5ECM8</accession>
<evidence type="ECO:0000313" key="2">
    <source>
        <dbReference type="EMBL" id="AHW65150.1"/>
    </source>
</evidence>
<keyword evidence="1" id="KW-1133">Transmembrane helix</keyword>
<evidence type="ECO:0000313" key="3">
    <source>
        <dbReference type="Proteomes" id="UP000023703"/>
    </source>
</evidence>
<dbReference type="Proteomes" id="UP000023703">
    <property type="component" value="Chromosome"/>
</dbReference>
<keyword evidence="1" id="KW-0472">Membrane</keyword>
<keyword evidence="1" id="KW-0812">Transmembrane</keyword>
<dbReference type="STRING" id="1404245.CGLY_13550"/>
<dbReference type="HOGENOM" id="CLU_3116856_0_0_11"/>
<evidence type="ECO:0000256" key="1">
    <source>
        <dbReference type="SAM" id="Phobius"/>
    </source>
</evidence>
<dbReference type="KEGG" id="cgy:CGLY_13550"/>